<evidence type="ECO:0000313" key="3">
    <source>
        <dbReference type="Proteomes" id="UP000053060"/>
    </source>
</evidence>
<reference evidence="2 3" key="2">
    <citation type="journal article" date="2016" name="Genome Announc.">
        <title>Draft Genome Sequence of a Versatile Hydrocarbon-Degrading Bacterium, Rhodococcus pyridinivorans Strain KG-16, Collected from Oil Fields in India.</title>
        <authorList>
            <person name="Aggarwal R.K."/>
            <person name="Dawar C."/>
            <person name="Phanindranath R."/>
            <person name="Mutnuri L."/>
            <person name="Dayal A.M."/>
        </authorList>
    </citation>
    <scope>NUCLEOTIDE SEQUENCE [LARGE SCALE GENOMIC DNA]</scope>
    <source>
        <strain evidence="2 3">KG-16</strain>
    </source>
</reference>
<proteinExistence type="predicted"/>
<evidence type="ECO:0000256" key="1">
    <source>
        <dbReference type="SAM" id="MobiDB-lite"/>
    </source>
</evidence>
<gene>
    <name evidence="2" type="ORF">Z045_09355</name>
</gene>
<name>A0A0V9ULF2_9NOCA</name>
<organism evidence="2 3">
    <name type="scientific">Rhodococcus pyridinivorans KG-16</name>
    <dbReference type="NCBI Taxonomy" id="1441730"/>
    <lineage>
        <taxon>Bacteria</taxon>
        <taxon>Bacillati</taxon>
        <taxon>Actinomycetota</taxon>
        <taxon>Actinomycetes</taxon>
        <taxon>Mycobacteriales</taxon>
        <taxon>Nocardiaceae</taxon>
        <taxon>Rhodococcus</taxon>
    </lineage>
</organism>
<accession>A0A0V9ULF2</accession>
<reference evidence="3" key="1">
    <citation type="submission" date="2015-01" db="EMBL/GenBank/DDBJ databases">
        <title>Draft genome sequence of Rhodococcus pyridinivorans strain KG-16, a hydrocarbon-degrading bacterium.</title>
        <authorList>
            <person name="Aggarwal R.K."/>
            <person name="Dawar C."/>
        </authorList>
    </citation>
    <scope>NUCLEOTIDE SEQUENCE [LARGE SCALE GENOMIC DNA]</scope>
    <source>
        <strain evidence="3">KG-16</strain>
    </source>
</reference>
<dbReference type="GeneID" id="86865150"/>
<dbReference type="PATRIC" id="fig|1441730.3.peg.1946"/>
<evidence type="ECO:0000313" key="2">
    <source>
        <dbReference type="EMBL" id="KSZ58830.1"/>
    </source>
</evidence>
<dbReference type="RefSeq" id="WP_060651621.1">
    <property type="nucleotide sequence ID" value="NZ_AZXY01000004.1"/>
</dbReference>
<sequence>MTNPGPDTDMAQARLRVRIGEASSALLRLDEAAPGTAGALVALVQVIADEAARTPRFAKALAGALSVTADPSAPTPAPAPAARPAAARTSARRSRRAPGAFDPFVVFRESGEATLRERLSTLGVEQLKDIIAEHAMDYDKLAMRWRTPSKLQDRIVERVKALTTKGDAFR</sequence>
<comment type="caution">
    <text evidence="2">The sequence shown here is derived from an EMBL/GenBank/DDBJ whole genome shotgun (WGS) entry which is preliminary data.</text>
</comment>
<dbReference type="EMBL" id="AZXY01000004">
    <property type="protein sequence ID" value="KSZ58830.1"/>
    <property type="molecule type" value="Genomic_DNA"/>
</dbReference>
<dbReference type="Proteomes" id="UP000053060">
    <property type="component" value="Unassembled WGS sequence"/>
</dbReference>
<protein>
    <submittedName>
        <fullName evidence="2">Uncharacterized protein</fullName>
    </submittedName>
</protein>
<dbReference type="AlphaFoldDB" id="A0A0V9ULF2"/>
<feature type="region of interest" description="Disordered" evidence="1">
    <location>
        <begin position="68"/>
        <end position="95"/>
    </location>
</feature>